<dbReference type="PANTHER" id="PTHR31836">
    <property type="match status" value="1"/>
</dbReference>
<accession>A0A8H3TT63</accession>
<dbReference type="PANTHER" id="PTHR31836:SF25">
    <property type="entry name" value="RLPA-LIKE PROTEIN DOUBLE-PSI BETA-BARREL DOMAIN-CONTAINING PROTEIN"/>
    <property type="match status" value="1"/>
</dbReference>
<proteinExistence type="predicted"/>
<evidence type="ECO:0000313" key="5">
    <source>
        <dbReference type="Proteomes" id="UP000620104"/>
    </source>
</evidence>
<dbReference type="AlphaFoldDB" id="A0A8H3TT63"/>
<comment type="caution">
    <text evidence="4">The sequence shown here is derived from an EMBL/GenBank/DDBJ whole genome shotgun (WGS) entry which is preliminary data.</text>
</comment>
<dbReference type="OrthoDB" id="623670at2759"/>
<dbReference type="Gene3D" id="2.40.40.10">
    <property type="entry name" value="RlpA-like domain"/>
    <property type="match status" value="1"/>
</dbReference>
<keyword evidence="5" id="KW-1185">Reference proteome</keyword>
<evidence type="ECO:0000313" key="4">
    <source>
        <dbReference type="EMBL" id="GHJ86433.1"/>
    </source>
</evidence>
<organism evidence="4 5">
    <name type="scientific">Naganishia liquefaciens</name>
    <dbReference type="NCBI Taxonomy" id="104408"/>
    <lineage>
        <taxon>Eukaryota</taxon>
        <taxon>Fungi</taxon>
        <taxon>Dikarya</taxon>
        <taxon>Basidiomycota</taxon>
        <taxon>Agaricomycotina</taxon>
        <taxon>Tremellomycetes</taxon>
        <taxon>Filobasidiales</taxon>
        <taxon>Filobasidiaceae</taxon>
        <taxon>Naganishia</taxon>
    </lineage>
</organism>
<dbReference type="CDD" id="cd22191">
    <property type="entry name" value="DPBB_RlpA_EXP_N-like"/>
    <property type="match status" value="1"/>
</dbReference>
<evidence type="ECO:0000259" key="3">
    <source>
        <dbReference type="Pfam" id="PF03330"/>
    </source>
</evidence>
<dbReference type="Pfam" id="PF03330">
    <property type="entry name" value="DPBB_1"/>
    <property type="match status" value="1"/>
</dbReference>
<reference evidence="4" key="1">
    <citation type="submission" date="2020-07" db="EMBL/GenBank/DDBJ databases">
        <title>Draft Genome Sequence of a Deep-Sea Yeast, Naganishia (Cryptococcus) liquefaciens strain N6.</title>
        <authorList>
            <person name="Han Y.W."/>
            <person name="Kajitani R."/>
            <person name="Morimoto H."/>
            <person name="Parhat M."/>
            <person name="Tsubouchi H."/>
            <person name="Bakenova O."/>
            <person name="Ogata M."/>
            <person name="Argunhan B."/>
            <person name="Aoki R."/>
            <person name="Kajiwara S."/>
            <person name="Itoh T."/>
            <person name="Iwasaki H."/>
        </authorList>
    </citation>
    <scope>NUCLEOTIDE SEQUENCE</scope>
    <source>
        <strain evidence="4">N6</strain>
    </source>
</reference>
<gene>
    <name evidence="4" type="ORF">NliqN6_2835</name>
</gene>
<evidence type="ECO:0000256" key="1">
    <source>
        <dbReference type="ARBA" id="ARBA00022729"/>
    </source>
</evidence>
<protein>
    <recommendedName>
        <fullName evidence="3">RlpA-like protein double-psi beta-barrel domain-containing protein</fullName>
    </recommendedName>
</protein>
<name>A0A8H3TT63_9TREE</name>
<feature type="chain" id="PRO_5034015858" description="RlpA-like protein double-psi beta-barrel domain-containing protein" evidence="2">
    <location>
        <begin position="25"/>
        <end position="120"/>
    </location>
</feature>
<dbReference type="InterPro" id="IPR036908">
    <property type="entry name" value="RlpA-like_sf"/>
</dbReference>
<feature type="domain" description="RlpA-like protein double-psi beta-barrel" evidence="3">
    <location>
        <begin position="67"/>
        <end position="113"/>
    </location>
</feature>
<evidence type="ECO:0000256" key="2">
    <source>
        <dbReference type="SAM" id="SignalP"/>
    </source>
</evidence>
<feature type="signal peptide" evidence="2">
    <location>
        <begin position="1"/>
        <end position="24"/>
    </location>
</feature>
<sequence length="120" mass="13299">MFGLNKFASFFATVAVLAISLTHAAPLDEDTRTHVLEPRIDHYGRATWFHVGLEPALTFCASRLSSITNTANGRRVEARVRDSCPPCGEDDLDLSPAAFKALGHLDEGVLSIKWNFRKRD</sequence>
<dbReference type="InterPro" id="IPR009009">
    <property type="entry name" value="RlpA-like_DPBB"/>
</dbReference>
<dbReference type="EMBL" id="BLZA01000018">
    <property type="protein sequence ID" value="GHJ86433.1"/>
    <property type="molecule type" value="Genomic_DNA"/>
</dbReference>
<dbReference type="Proteomes" id="UP000620104">
    <property type="component" value="Unassembled WGS sequence"/>
</dbReference>
<dbReference type="InterPro" id="IPR051477">
    <property type="entry name" value="Expansin_CellWall"/>
</dbReference>
<dbReference type="SUPFAM" id="SSF50685">
    <property type="entry name" value="Barwin-like endoglucanases"/>
    <property type="match status" value="1"/>
</dbReference>
<keyword evidence="1 2" id="KW-0732">Signal</keyword>